<organism evidence="1 3">
    <name type="scientific">Rattus norvegicus</name>
    <name type="common">Rat</name>
    <dbReference type="NCBI Taxonomy" id="10116"/>
    <lineage>
        <taxon>Eukaryota</taxon>
        <taxon>Metazoa</taxon>
        <taxon>Chordata</taxon>
        <taxon>Craniata</taxon>
        <taxon>Vertebrata</taxon>
        <taxon>Euteleostomi</taxon>
        <taxon>Mammalia</taxon>
        <taxon>Eutheria</taxon>
        <taxon>Euarchontoglires</taxon>
        <taxon>Glires</taxon>
        <taxon>Rodentia</taxon>
        <taxon>Myomorpha</taxon>
        <taxon>Muroidea</taxon>
        <taxon>Muridae</taxon>
        <taxon>Murinae</taxon>
        <taxon>Rattus</taxon>
    </lineage>
</organism>
<dbReference type="RGD" id="1308519">
    <property type="gene designation" value="Pold4"/>
</dbReference>
<accession>A6HYW4</accession>
<reference evidence="1" key="1">
    <citation type="journal article" date="2005" name="Genome Res.">
        <title>Gene and alternative splicing annotation with AIR.</title>
        <authorList>
            <person name="Florea L."/>
            <person name="Di Francesco V."/>
            <person name="Miller J."/>
            <person name="Turner R."/>
            <person name="Yao A."/>
            <person name="Harris M."/>
            <person name="Walenz B."/>
            <person name="Mobarry C."/>
            <person name="Merkulov G.V."/>
            <person name="Charlab R."/>
            <person name="Dew I."/>
            <person name="Deng Z."/>
            <person name="Istrail S."/>
            <person name="Li P."/>
            <person name="Sutton G."/>
        </authorList>
    </citation>
    <scope>NUCLEOTIDE SEQUENCE</scope>
    <source>
        <strain evidence="1">BN</strain>
    </source>
</reference>
<dbReference type="EMBL" id="CH473953">
    <property type="protein sequence ID" value="EDM12396.1"/>
    <property type="molecule type" value="Genomic_DNA"/>
</dbReference>
<dbReference type="AlphaFoldDB" id="A6HYW4"/>
<evidence type="ECO:0000313" key="1">
    <source>
        <dbReference type="EMBL" id="EDM12395.1"/>
    </source>
</evidence>
<dbReference type="EMBL" id="CH473953">
    <property type="protein sequence ID" value="EDM12395.1"/>
    <property type="molecule type" value="Genomic_DNA"/>
</dbReference>
<name>A6HYW4_RAT</name>
<proteinExistence type="predicted"/>
<dbReference type="Proteomes" id="UP000234681">
    <property type="component" value="Chromosome 1"/>
</dbReference>
<gene>
    <name evidence="1 4" type="primary">Pold4</name>
    <name evidence="1" type="ORF">rCG_48557</name>
</gene>
<dbReference type="AGR" id="RGD:1308519"/>
<evidence type="ECO:0000313" key="2">
    <source>
        <dbReference type="EMBL" id="EDM12396.1"/>
    </source>
</evidence>
<evidence type="ECO:0000313" key="4">
    <source>
        <dbReference type="RGD" id="1308519"/>
    </source>
</evidence>
<sequence length="37" mass="3762">MSATPSLTYGVANPAQSGIKPDVVRAHLGHLAENTTG</sequence>
<evidence type="ECO:0000313" key="3">
    <source>
        <dbReference type="Proteomes" id="UP000234681"/>
    </source>
</evidence>
<protein>
    <submittedName>
        <fullName evidence="1">Polymerase (DNA-directed), delta 4, isoform CRA_e</fullName>
    </submittedName>
</protein>
<reference evidence="1" key="2">
    <citation type="submission" date="2005-07" db="EMBL/GenBank/DDBJ databases">
        <authorList>
            <person name="Mural R.J."/>
            <person name="Li P.W."/>
            <person name="Adams M.D."/>
            <person name="Amanatides P.G."/>
            <person name="Baden-Tillson H."/>
            <person name="Barnstead M."/>
            <person name="Chin S.H."/>
            <person name="Dew I."/>
            <person name="Evans C.A."/>
            <person name="Ferriera S."/>
            <person name="Flanigan M."/>
            <person name="Fosler C."/>
            <person name="Glodek A."/>
            <person name="Gu Z."/>
            <person name="Holt R.A."/>
            <person name="Jennings D."/>
            <person name="Kraft C.L."/>
            <person name="Lu F."/>
            <person name="Nguyen T."/>
            <person name="Nusskern D.R."/>
            <person name="Pfannkoch C.M."/>
            <person name="Sitter C."/>
            <person name="Sutton G.G."/>
            <person name="Venter J.C."/>
            <person name="Wang Z."/>
            <person name="Woodage T."/>
            <person name="Zheng X.H."/>
            <person name="Zhong F."/>
        </authorList>
    </citation>
    <scope>NUCLEOTIDE SEQUENCE</scope>
    <source>
        <strain evidence="1">BN</strain>
    </source>
</reference>
<reference evidence="3" key="3">
    <citation type="submission" date="2005-09" db="EMBL/GenBank/DDBJ databases">
        <authorList>
            <person name="Mural R.J."/>
            <person name="Li P.W."/>
            <person name="Adams M.D."/>
            <person name="Amanatides P.G."/>
            <person name="Baden-Tillson H."/>
            <person name="Barnstead M."/>
            <person name="Chin S.H."/>
            <person name="Dew I."/>
            <person name="Evans C.A."/>
            <person name="Ferriera S."/>
            <person name="Flanigan M."/>
            <person name="Fosler C."/>
            <person name="Glodek A."/>
            <person name="Gu Z."/>
            <person name="Holt R.A."/>
            <person name="Jennings D."/>
            <person name="Kraft C.L."/>
            <person name="Lu F."/>
            <person name="Nguyen T."/>
            <person name="Nusskern D.R."/>
            <person name="Pfannkoch C.M."/>
            <person name="Sitter C."/>
            <person name="Sutton G.G."/>
            <person name="Venter J.C."/>
            <person name="Wang Z."/>
            <person name="Woodage T."/>
            <person name="Zheng X.H."/>
            <person name="Zhong F."/>
        </authorList>
    </citation>
    <scope>NUCLEOTIDE SEQUENCE [LARGE SCALE GENOMIC DNA]</scope>
    <source>
        <strain evidence="2">BN</strain>
        <strain evidence="3">BN, Sprague-Dawley</strain>
    </source>
</reference>